<reference evidence="8" key="1">
    <citation type="submission" date="2017-10" db="EMBL/GenBank/DDBJ databases">
        <title>Rapid genome shrinkage in a self-fertile nematode reveals novel sperm competition proteins.</title>
        <authorList>
            <person name="Yin D."/>
            <person name="Schwarz E.M."/>
            <person name="Thomas C.G."/>
            <person name="Felde R.L."/>
            <person name="Korf I.F."/>
            <person name="Cutter A.D."/>
            <person name="Schartner C.M."/>
            <person name="Ralston E.J."/>
            <person name="Meyer B.J."/>
            <person name="Haag E.S."/>
        </authorList>
    </citation>
    <scope>NUCLEOTIDE SEQUENCE [LARGE SCALE GENOMIC DNA]</scope>
    <source>
        <strain evidence="8">JU1422</strain>
    </source>
</reference>
<dbReference type="PANTHER" id="PTHR10926">
    <property type="entry name" value="CELL CYCLE CONTROL PROTEIN 50"/>
    <property type="match status" value="1"/>
</dbReference>
<comment type="caution">
    <text evidence="7">The sequence shown here is derived from an EMBL/GenBank/DDBJ whole genome shotgun (WGS) entry which is preliminary data.</text>
</comment>
<evidence type="ECO:0000256" key="2">
    <source>
        <dbReference type="ARBA" id="ARBA00009457"/>
    </source>
</evidence>
<dbReference type="GO" id="GO:0005783">
    <property type="term" value="C:endoplasmic reticulum"/>
    <property type="evidence" value="ECO:0007669"/>
    <property type="project" value="TreeGrafter"/>
</dbReference>
<evidence type="ECO:0000256" key="1">
    <source>
        <dbReference type="ARBA" id="ARBA00004370"/>
    </source>
</evidence>
<keyword evidence="3 6" id="KW-0812">Transmembrane</keyword>
<evidence type="ECO:0000256" key="5">
    <source>
        <dbReference type="ARBA" id="ARBA00023136"/>
    </source>
</evidence>
<evidence type="ECO:0000313" key="7">
    <source>
        <dbReference type="EMBL" id="PIC15636.1"/>
    </source>
</evidence>
<evidence type="ECO:0000256" key="4">
    <source>
        <dbReference type="ARBA" id="ARBA00022989"/>
    </source>
</evidence>
<accession>A0A2G5SLA8</accession>
<keyword evidence="4 6" id="KW-1133">Transmembrane helix</keyword>
<dbReference type="PANTHER" id="PTHR10926:SF21">
    <property type="entry name" value="PROTEIN CBG16211"/>
    <property type="match status" value="1"/>
</dbReference>
<name>A0A2G5SLA8_9PELO</name>
<dbReference type="GO" id="GO:0005794">
    <property type="term" value="C:Golgi apparatus"/>
    <property type="evidence" value="ECO:0007669"/>
    <property type="project" value="TreeGrafter"/>
</dbReference>
<dbReference type="Proteomes" id="UP000230233">
    <property type="component" value="Chromosome X"/>
</dbReference>
<keyword evidence="5 6" id="KW-0472">Membrane</keyword>
<feature type="transmembrane region" description="Helical" evidence="6">
    <location>
        <begin position="195"/>
        <end position="219"/>
    </location>
</feature>
<evidence type="ECO:0000313" key="8">
    <source>
        <dbReference type="Proteomes" id="UP000230233"/>
    </source>
</evidence>
<proteinExistence type="inferred from homology"/>
<evidence type="ECO:0000256" key="3">
    <source>
        <dbReference type="ARBA" id="ARBA00022692"/>
    </source>
</evidence>
<comment type="similarity">
    <text evidence="2">Belongs to the CDC50/LEM3 family.</text>
</comment>
<sequence length="230" mass="26570">MHRSLNQAFCKNQLITGESYGCDTFKNKNYSCVDAKAKQSKLIPGFSSYCGDGQKFYAPVGGTASIMFNDYFKLTLNNDEISWTEEGVISDKLRNAFFEPIAKPIGWKQHVCEMGGYRNISLIKWLEGTTNMNFKKFYRILDTKKHDGLRAGVYRLYVDNVYDPKVRSQTNHKLEKYFWILHPSWFGTEQKFLEVMYLIVGGGLLAFSCGLVGFQIFLIDRRKTYDDDDE</sequence>
<keyword evidence="8" id="KW-1185">Reference proteome</keyword>
<dbReference type="EMBL" id="PDUG01000006">
    <property type="protein sequence ID" value="PIC15636.1"/>
    <property type="molecule type" value="Genomic_DNA"/>
</dbReference>
<dbReference type="STRING" id="1611254.A0A2G5SLA8"/>
<gene>
    <name evidence="7" type="primary">Cni-W03G11.2</name>
    <name evidence="7" type="synonym">Cnig_chr_X.g22537</name>
    <name evidence="7" type="ORF">B9Z55_022537</name>
</gene>
<organism evidence="7 8">
    <name type="scientific">Caenorhabditis nigoni</name>
    <dbReference type="NCBI Taxonomy" id="1611254"/>
    <lineage>
        <taxon>Eukaryota</taxon>
        <taxon>Metazoa</taxon>
        <taxon>Ecdysozoa</taxon>
        <taxon>Nematoda</taxon>
        <taxon>Chromadorea</taxon>
        <taxon>Rhabditida</taxon>
        <taxon>Rhabditina</taxon>
        <taxon>Rhabditomorpha</taxon>
        <taxon>Rhabditoidea</taxon>
        <taxon>Rhabditidae</taxon>
        <taxon>Peloderinae</taxon>
        <taxon>Caenorhabditis</taxon>
    </lineage>
</organism>
<comment type="subcellular location">
    <subcellularLocation>
        <location evidence="1">Membrane</location>
    </subcellularLocation>
</comment>
<evidence type="ECO:0000256" key="6">
    <source>
        <dbReference type="SAM" id="Phobius"/>
    </source>
</evidence>
<dbReference type="GO" id="GO:0005886">
    <property type="term" value="C:plasma membrane"/>
    <property type="evidence" value="ECO:0007669"/>
    <property type="project" value="TreeGrafter"/>
</dbReference>
<dbReference type="AlphaFoldDB" id="A0A2G5SLA8"/>
<dbReference type="InterPro" id="IPR005045">
    <property type="entry name" value="CDC50/LEM3_fam"/>
</dbReference>
<protein>
    <submittedName>
        <fullName evidence="7">Uncharacterized protein</fullName>
    </submittedName>
</protein>
<dbReference type="OrthoDB" id="5836149at2759"/>
<dbReference type="Pfam" id="PF03381">
    <property type="entry name" value="CDC50"/>
    <property type="match status" value="1"/>
</dbReference>